<dbReference type="PROSITE" id="PS51257">
    <property type="entry name" value="PROKAR_LIPOPROTEIN"/>
    <property type="match status" value="1"/>
</dbReference>
<dbReference type="PANTHER" id="PTHR10963:SF55">
    <property type="entry name" value="GLYCOSIDE HYDROLASE FAMILY 16 PROTEIN"/>
    <property type="match status" value="1"/>
</dbReference>
<dbReference type="EMBL" id="JAQOMS010000002">
    <property type="protein sequence ID" value="MDC2891279.1"/>
    <property type="molecule type" value="Genomic_DNA"/>
</dbReference>
<evidence type="ECO:0000256" key="2">
    <source>
        <dbReference type="SAM" id="SignalP"/>
    </source>
</evidence>
<accession>A0ABT5FJB0</accession>
<dbReference type="RefSeq" id="WP_272182296.1">
    <property type="nucleotide sequence ID" value="NZ_JAQOMS010000002.1"/>
</dbReference>
<feature type="signal peptide" evidence="2">
    <location>
        <begin position="1"/>
        <end position="19"/>
    </location>
</feature>
<dbReference type="InterPro" id="IPR050546">
    <property type="entry name" value="Glycosyl_Hydrlase_16"/>
</dbReference>
<protein>
    <submittedName>
        <fullName evidence="4">Family 16 glycosylhydrolase</fullName>
    </submittedName>
</protein>
<evidence type="ECO:0000313" key="5">
    <source>
        <dbReference type="Proteomes" id="UP001528411"/>
    </source>
</evidence>
<evidence type="ECO:0000259" key="3">
    <source>
        <dbReference type="PROSITE" id="PS51762"/>
    </source>
</evidence>
<dbReference type="InterPro" id="IPR013320">
    <property type="entry name" value="ConA-like_dom_sf"/>
</dbReference>
<dbReference type="PROSITE" id="PS51762">
    <property type="entry name" value="GH16_2"/>
    <property type="match status" value="1"/>
</dbReference>
<comment type="similarity">
    <text evidence="1">Belongs to the glycosyl hydrolase 16 family.</text>
</comment>
<dbReference type="SUPFAM" id="SSF49899">
    <property type="entry name" value="Concanavalin A-like lectins/glucanases"/>
    <property type="match status" value="1"/>
</dbReference>
<feature type="chain" id="PRO_5046704464" evidence="2">
    <location>
        <begin position="20"/>
        <end position="335"/>
    </location>
</feature>
<evidence type="ECO:0000256" key="1">
    <source>
        <dbReference type="ARBA" id="ARBA00006865"/>
    </source>
</evidence>
<sequence>MKNRLFCYLIITANLMAMASCSTATKQTFEHAQPQNKGQTTPLPTLKNTDNTKWQYVASLSDEFNSTKVDEGKWTNSPEGWGPWSWTKDNVTVEDGNLNIALTYEKHQAVRRAYKDGGRKVTTDLFYKSGIIRSHEYQTYGYYEARMKGIPTFHGSSPAFWIYSLNDEISKMGLKGKHEGEATYSEVDIVELQQAEWDKNAPLGYDGANVIDMNLHTRIIENGKEIWKRPGKYPELTRNKIHADFDARDDFHIYGAEVTPEVIRWFIDGVQVAEKPNLHWHLPMHVTLSLGLRYPHVSYNNCPNGFVRCTVPEKATAEGYPSAMQVDWVRVYKKK</sequence>
<dbReference type="Gene3D" id="2.60.120.200">
    <property type="match status" value="1"/>
</dbReference>
<name>A0ABT5FJB0_9GAMM</name>
<dbReference type="PANTHER" id="PTHR10963">
    <property type="entry name" value="GLYCOSYL HYDROLASE-RELATED"/>
    <property type="match status" value="1"/>
</dbReference>
<evidence type="ECO:0000313" key="4">
    <source>
        <dbReference type="EMBL" id="MDC2891279.1"/>
    </source>
</evidence>
<keyword evidence="2" id="KW-0732">Signal</keyword>
<feature type="domain" description="GH16" evidence="3">
    <location>
        <begin position="34"/>
        <end position="335"/>
    </location>
</feature>
<dbReference type="InterPro" id="IPR000757">
    <property type="entry name" value="Beta-glucanase-like"/>
</dbReference>
<organism evidence="4 5">
    <name type="scientific">Psychrosphaera algicola</name>
    <dbReference type="NCBI Taxonomy" id="3023714"/>
    <lineage>
        <taxon>Bacteria</taxon>
        <taxon>Pseudomonadati</taxon>
        <taxon>Pseudomonadota</taxon>
        <taxon>Gammaproteobacteria</taxon>
        <taxon>Alteromonadales</taxon>
        <taxon>Pseudoalteromonadaceae</taxon>
        <taxon>Psychrosphaera</taxon>
    </lineage>
</organism>
<proteinExistence type="inferred from homology"/>
<comment type="caution">
    <text evidence="4">The sequence shown here is derived from an EMBL/GenBank/DDBJ whole genome shotgun (WGS) entry which is preliminary data.</text>
</comment>
<gene>
    <name evidence="4" type="ORF">PN838_24180</name>
</gene>
<keyword evidence="5" id="KW-1185">Reference proteome</keyword>
<dbReference type="Pfam" id="PF00722">
    <property type="entry name" value="Glyco_hydro_16"/>
    <property type="match status" value="1"/>
</dbReference>
<dbReference type="Proteomes" id="UP001528411">
    <property type="component" value="Unassembled WGS sequence"/>
</dbReference>
<reference evidence="4 5" key="1">
    <citation type="submission" date="2023-01" db="EMBL/GenBank/DDBJ databases">
        <title>Psychrosphaera sp. nov., isolated from marine algae.</title>
        <authorList>
            <person name="Bayburt H."/>
            <person name="Choi B.J."/>
            <person name="Kim J.M."/>
            <person name="Choi D.G."/>
            <person name="Jeon C.O."/>
        </authorList>
    </citation>
    <scope>NUCLEOTIDE SEQUENCE [LARGE SCALE GENOMIC DNA]</scope>
    <source>
        <strain evidence="4 5">G1-22</strain>
    </source>
</reference>